<keyword evidence="2" id="KW-0328">Glycosyltransferase</keyword>
<feature type="domain" description="Glycosyltransferase 2-like" evidence="4">
    <location>
        <begin position="7"/>
        <end position="171"/>
    </location>
</feature>
<evidence type="ECO:0000313" key="6">
    <source>
        <dbReference type="Proteomes" id="UP000309215"/>
    </source>
</evidence>
<dbReference type="GO" id="GO:0016020">
    <property type="term" value="C:membrane"/>
    <property type="evidence" value="ECO:0007669"/>
    <property type="project" value="GOC"/>
</dbReference>
<proteinExistence type="inferred from homology"/>
<dbReference type="FunFam" id="3.90.550.10:FF:000122">
    <property type="entry name" value="Dolichol-phosphate mannosyltransferase subunit 1"/>
    <property type="match status" value="1"/>
</dbReference>
<dbReference type="PANTHER" id="PTHR43398">
    <property type="entry name" value="DOLICHOL-PHOSPHATE MANNOSYLTRANSFERASE SUBUNIT 1"/>
    <property type="match status" value="1"/>
</dbReference>
<dbReference type="Proteomes" id="UP000309215">
    <property type="component" value="Unassembled WGS sequence"/>
</dbReference>
<dbReference type="InterPro" id="IPR029044">
    <property type="entry name" value="Nucleotide-diphossugar_trans"/>
</dbReference>
<keyword evidence="6" id="KW-1185">Reference proteome</keyword>
<dbReference type="RefSeq" id="WP_136932241.1">
    <property type="nucleotide sequence ID" value="NZ_SSMQ01000034.1"/>
</dbReference>
<reference evidence="5 6" key="1">
    <citation type="submission" date="2019-04" db="EMBL/GenBank/DDBJ databases">
        <authorList>
            <person name="Li Y."/>
            <person name="Wang J."/>
        </authorList>
    </citation>
    <scope>NUCLEOTIDE SEQUENCE [LARGE SCALE GENOMIC DNA]</scope>
    <source>
        <strain evidence="5 6">DSM 14668</strain>
    </source>
</reference>
<organism evidence="5 6">
    <name type="scientific">Polyangium fumosum</name>
    <dbReference type="NCBI Taxonomy" id="889272"/>
    <lineage>
        <taxon>Bacteria</taxon>
        <taxon>Pseudomonadati</taxon>
        <taxon>Myxococcota</taxon>
        <taxon>Polyangia</taxon>
        <taxon>Polyangiales</taxon>
        <taxon>Polyangiaceae</taxon>
        <taxon>Polyangium</taxon>
    </lineage>
</organism>
<dbReference type="Gene3D" id="3.90.550.10">
    <property type="entry name" value="Spore Coat Polysaccharide Biosynthesis Protein SpsA, Chain A"/>
    <property type="match status" value="1"/>
</dbReference>
<dbReference type="EMBL" id="SSMQ01000034">
    <property type="protein sequence ID" value="TKD02435.1"/>
    <property type="molecule type" value="Genomic_DNA"/>
</dbReference>
<comment type="similarity">
    <text evidence="1">Belongs to the glycosyltransferase 2 family.</text>
</comment>
<name>A0A4U1J5D8_9BACT</name>
<dbReference type="Pfam" id="PF00535">
    <property type="entry name" value="Glycos_transf_2"/>
    <property type="match status" value="1"/>
</dbReference>
<dbReference type="InterPro" id="IPR039528">
    <property type="entry name" value="DPM1-like"/>
</dbReference>
<dbReference type="PANTHER" id="PTHR43398:SF1">
    <property type="entry name" value="DOLICHOL-PHOSPHATE MANNOSYLTRANSFERASE SUBUNIT 1"/>
    <property type="match status" value="1"/>
</dbReference>
<evidence type="ECO:0000256" key="2">
    <source>
        <dbReference type="ARBA" id="ARBA00022676"/>
    </source>
</evidence>
<dbReference type="InterPro" id="IPR001173">
    <property type="entry name" value="Glyco_trans_2-like"/>
</dbReference>
<accession>A0A4U1J5D8</accession>
<gene>
    <name evidence="5" type="ORF">E8A74_28485</name>
</gene>
<dbReference type="GO" id="GO:0004582">
    <property type="term" value="F:dolichyl-phosphate beta-D-mannosyltransferase activity"/>
    <property type="evidence" value="ECO:0007669"/>
    <property type="project" value="InterPro"/>
</dbReference>
<keyword evidence="3" id="KW-0808">Transferase</keyword>
<dbReference type="GO" id="GO:0009247">
    <property type="term" value="P:glycolipid biosynthetic process"/>
    <property type="evidence" value="ECO:0007669"/>
    <property type="project" value="TreeGrafter"/>
</dbReference>
<evidence type="ECO:0000259" key="4">
    <source>
        <dbReference type="Pfam" id="PF00535"/>
    </source>
</evidence>
<comment type="caution">
    <text evidence="5">The sequence shown here is derived from an EMBL/GenBank/DDBJ whole genome shotgun (WGS) entry which is preliminary data.</text>
</comment>
<evidence type="ECO:0000313" key="5">
    <source>
        <dbReference type="EMBL" id="TKD02435.1"/>
    </source>
</evidence>
<evidence type="ECO:0000256" key="3">
    <source>
        <dbReference type="ARBA" id="ARBA00022679"/>
    </source>
</evidence>
<sequence>MAPRILVVTPTYNERDNLPRFVRSVLEVVPEAHVLVVDDASPDGTGAVADTLAAEDPRTTVLHRPGKLGLGTAYVDAFRRALDLGYDVVVEMDADLSHDPKYLPAFLRAIEEGADVVLGSRNVPGGGVLGWGPGRHVLSKGGSLYARTLLGVPIRDLTTGFKAFTRRALRAIDIETLRSNGYSFQIETTYRALRKGLRVTEVPIVFVDRRAGHSKMSRSIFAEAVVEVWRLRFDALTGRL</sequence>
<dbReference type="AlphaFoldDB" id="A0A4U1J5D8"/>
<protein>
    <submittedName>
        <fullName evidence="5">Polyprenol monophosphomannose synthase</fullName>
    </submittedName>
</protein>
<evidence type="ECO:0000256" key="1">
    <source>
        <dbReference type="ARBA" id="ARBA00006739"/>
    </source>
</evidence>
<dbReference type="OrthoDB" id="9802649at2"/>
<dbReference type="SUPFAM" id="SSF53448">
    <property type="entry name" value="Nucleotide-diphospho-sugar transferases"/>
    <property type="match status" value="1"/>
</dbReference>
<dbReference type="CDD" id="cd06442">
    <property type="entry name" value="DPM1_like"/>
    <property type="match status" value="1"/>
</dbReference>